<dbReference type="Pfam" id="PF13439">
    <property type="entry name" value="Glyco_transf_4"/>
    <property type="match status" value="1"/>
</dbReference>
<evidence type="ECO:0000259" key="4">
    <source>
        <dbReference type="Pfam" id="PF13439"/>
    </source>
</evidence>
<keyword evidence="6" id="KW-1185">Reference proteome</keyword>
<accession>A0ABP4RLR1</accession>
<evidence type="ECO:0000313" key="5">
    <source>
        <dbReference type="EMBL" id="GAA1654699.1"/>
    </source>
</evidence>
<dbReference type="SUPFAM" id="SSF53756">
    <property type="entry name" value="UDP-Glycosyltransferase/glycogen phosphorylase"/>
    <property type="match status" value="1"/>
</dbReference>
<dbReference type="CDD" id="cd03801">
    <property type="entry name" value="GT4_PimA-like"/>
    <property type="match status" value="1"/>
</dbReference>
<reference evidence="6" key="1">
    <citation type="journal article" date="2019" name="Int. J. Syst. Evol. Microbiol.">
        <title>The Global Catalogue of Microorganisms (GCM) 10K type strain sequencing project: providing services to taxonomists for standard genome sequencing and annotation.</title>
        <authorList>
            <consortium name="The Broad Institute Genomics Platform"/>
            <consortium name="The Broad Institute Genome Sequencing Center for Infectious Disease"/>
            <person name="Wu L."/>
            <person name="Ma J."/>
        </authorList>
    </citation>
    <scope>NUCLEOTIDE SEQUENCE [LARGE SCALE GENOMIC DNA]</scope>
    <source>
        <strain evidence="6">JCM 14306</strain>
    </source>
</reference>
<dbReference type="Proteomes" id="UP001501319">
    <property type="component" value="Unassembled WGS sequence"/>
</dbReference>
<feature type="domain" description="Glycosyl transferase family 1" evidence="3">
    <location>
        <begin position="183"/>
        <end position="354"/>
    </location>
</feature>
<dbReference type="EMBL" id="BAAANE010000009">
    <property type="protein sequence ID" value="GAA1654699.1"/>
    <property type="molecule type" value="Genomic_DNA"/>
</dbReference>
<sequence length="374" mass="40212">MTVLVVTNDFPPRQGGIETFVRSLCDELPAERLVVLTSRMPGDAQYDAALPFPVERDRTTMLLPTPRVTRYAVQVMRQYEADRVVFGAAAPLGLMGPALRKAGARRIVALTHGHETWWAGLPGTRQALRRIGDAADTVTTVSSWCAEQIAPALSAEAARRMRRLTPGVDTSRFFPESGGDQVRKSLKLEGIPVVACVSRLVARKGQDTLIRAWPRVLAEVPDAVLLLVGGGPMRDQLVALAAELGVAHAVRFTGAVPWSEIPPYMDAADVFAMPCRTRRFGLEPEALGIVSLEAAATGKPVVIGDSGGAGDTVRHGETGYLVDPYNPVAVAVRLVALLTDPARARAMGAAGRDWVAAEWTWSRSGAILRDLLDL</sequence>
<evidence type="ECO:0000256" key="1">
    <source>
        <dbReference type="ARBA" id="ARBA00022676"/>
    </source>
</evidence>
<dbReference type="InterPro" id="IPR001296">
    <property type="entry name" value="Glyco_trans_1"/>
</dbReference>
<dbReference type="PANTHER" id="PTHR45947">
    <property type="entry name" value="SULFOQUINOVOSYL TRANSFERASE SQD2"/>
    <property type="match status" value="1"/>
</dbReference>
<keyword evidence="1" id="KW-0328">Glycosyltransferase</keyword>
<dbReference type="Gene3D" id="3.40.50.2000">
    <property type="entry name" value="Glycogen Phosphorylase B"/>
    <property type="match status" value="2"/>
</dbReference>
<protein>
    <submittedName>
        <fullName evidence="5">Glycosyltransferase family 4 protein</fullName>
    </submittedName>
</protein>
<evidence type="ECO:0000256" key="2">
    <source>
        <dbReference type="ARBA" id="ARBA00022679"/>
    </source>
</evidence>
<gene>
    <name evidence="5" type="ORF">GCM10009744_53820</name>
</gene>
<dbReference type="PANTHER" id="PTHR45947:SF3">
    <property type="entry name" value="SULFOQUINOVOSYL TRANSFERASE SQD2"/>
    <property type="match status" value="1"/>
</dbReference>
<comment type="caution">
    <text evidence="5">The sequence shown here is derived from an EMBL/GenBank/DDBJ whole genome shotgun (WGS) entry which is preliminary data.</text>
</comment>
<dbReference type="Pfam" id="PF00534">
    <property type="entry name" value="Glycos_transf_1"/>
    <property type="match status" value="1"/>
</dbReference>
<evidence type="ECO:0000259" key="3">
    <source>
        <dbReference type="Pfam" id="PF00534"/>
    </source>
</evidence>
<evidence type="ECO:0000313" key="6">
    <source>
        <dbReference type="Proteomes" id="UP001501319"/>
    </source>
</evidence>
<proteinExistence type="predicted"/>
<feature type="domain" description="Glycosyltransferase subfamily 4-like N-terminal" evidence="4">
    <location>
        <begin position="15"/>
        <end position="172"/>
    </location>
</feature>
<dbReference type="InterPro" id="IPR028098">
    <property type="entry name" value="Glyco_trans_4-like_N"/>
</dbReference>
<organism evidence="5 6">
    <name type="scientific">Kribbella alba</name>
    <dbReference type="NCBI Taxonomy" id="190197"/>
    <lineage>
        <taxon>Bacteria</taxon>
        <taxon>Bacillati</taxon>
        <taxon>Actinomycetota</taxon>
        <taxon>Actinomycetes</taxon>
        <taxon>Propionibacteriales</taxon>
        <taxon>Kribbellaceae</taxon>
        <taxon>Kribbella</taxon>
    </lineage>
</organism>
<name>A0ABP4RLR1_9ACTN</name>
<dbReference type="InterPro" id="IPR050194">
    <property type="entry name" value="Glycosyltransferase_grp1"/>
</dbReference>
<keyword evidence="2" id="KW-0808">Transferase</keyword>
<dbReference type="RefSeq" id="WP_344114939.1">
    <property type="nucleotide sequence ID" value="NZ_BAAANE010000009.1"/>
</dbReference>